<dbReference type="InParanoid" id="A0A067QF08"/>
<proteinExistence type="predicted"/>
<gene>
    <name evidence="2" type="ORF">JAAARDRAFT_574964</name>
</gene>
<reference evidence="3" key="1">
    <citation type="journal article" date="2014" name="Proc. Natl. Acad. Sci. U.S.A.">
        <title>Extensive sampling of basidiomycete genomes demonstrates inadequacy of the white-rot/brown-rot paradigm for wood decay fungi.</title>
        <authorList>
            <person name="Riley R."/>
            <person name="Salamov A.A."/>
            <person name="Brown D.W."/>
            <person name="Nagy L.G."/>
            <person name="Floudas D."/>
            <person name="Held B.W."/>
            <person name="Levasseur A."/>
            <person name="Lombard V."/>
            <person name="Morin E."/>
            <person name="Otillar R."/>
            <person name="Lindquist E.A."/>
            <person name="Sun H."/>
            <person name="LaButti K.M."/>
            <person name="Schmutz J."/>
            <person name="Jabbour D."/>
            <person name="Luo H."/>
            <person name="Baker S.E."/>
            <person name="Pisabarro A.G."/>
            <person name="Walton J.D."/>
            <person name="Blanchette R.A."/>
            <person name="Henrissat B."/>
            <person name="Martin F."/>
            <person name="Cullen D."/>
            <person name="Hibbett D.S."/>
            <person name="Grigoriev I.V."/>
        </authorList>
    </citation>
    <scope>NUCLEOTIDE SEQUENCE [LARGE SCALE GENOMIC DNA]</scope>
    <source>
        <strain evidence="3">MUCL 33604</strain>
    </source>
</reference>
<organism evidence="2 3">
    <name type="scientific">Jaapia argillacea MUCL 33604</name>
    <dbReference type="NCBI Taxonomy" id="933084"/>
    <lineage>
        <taxon>Eukaryota</taxon>
        <taxon>Fungi</taxon>
        <taxon>Dikarya</taxon>
        <taxon>Basidiomycota</taxon>
        <taxon>Agaricomycotina</taxon>
        <taxon>Agaricomycetes</taxon>
        <taxon>Agaricomycetidae</taxon>
        <taxon>Jaapiales</taxon>
        <taxon>Jaapiaceae</taxon>
        <taxon>Jaapia</taxon>
    </lineage>
</organism>
<feature type="transmembrane region" description="Helical" evidence="1">
    <location>
        <begin position="175"/>
        <end position="196"/>
    </location>
</feature>
<feature type="transmembrane region" description="Helical" evidence="1">
    <location>
        <begin position="246"/>
        <end position="268"/>
    </location>
</feature>
<feature type="transmembrane region" description="Helical" evidence="1">
    <location>
        <begin position="208"/>
        <end position="234"/>
    </location>
</feature>
<keyword evidence="1" id="KW-0472">Membrane</keyword>
<sequence length="295" mass="32597">MSSFAPSLGLLERALPGGNNVSTLTYIISENNHPPVLSFDKNHQFLPLLGAFMAPSFLAGFWYQPIPLTLSGISLGAYYTITFILAQTSEIAKSRSDIVPSNCANETHNFGLCLLLYSILAKVRSSSSKMPVVRRWYLQPFAMVFSILLLFLLGTAPFILSMYGAYRSDPSLTDTVAITFMTFLLLRVVVQFYLMCYTWNSEIRDRPVAYRMITALLVSTQIIMAVTGGLLAAGTQPPAVSLRLDMVYRAFQLFPEFYVSVAMSWFSVSPGPSDRIGRAPSVDVALDHVEGVQAE</sequence>
<feature type="transmembrane region" description="Helical" evidence="1">
    <location>
        <begin position="136"/>
        <end position="163"/>
    </location>
</feature>
<accession>A0A067QF08</accession>
<evidence type="ECO:0000313" key="3">
    <source>
        <dbReference type="Proteomes" id="UP000027265"/>
    </source>
</evidence>
<dbReference type="Proteomes" id="UP000027265">
    <property type="component" value="Unassembled WGS sequence"/>
</dbReference>
<keyword evidence="3" id="KW-1185">Reference proteome</keyword>
<dbReference type="AlphaFoldDB" id="A0A067QF08"/>
<dbReference type="EMBL" id="KL197713">
    <property type="protein sequence ID" value="KDQ61201.1"/>
    <property type="molecule type" value="Genomic_DNA"/>
</dbReference>
<protein>
    <submittedName>
        <fullName evidence="2">Uncharacterized protein</fullName>
    </submittedName>
</protein>
<dbReference type="HOGENOM" id="CLU_943545_0_0_1"/>
<keyword evidence="1" id="KW-0812">Transmembrane</keyword>
<evidence type="ECO:0000313" key="2">
    <source>
        <dbReference type="EMBL" id="KDQ61201.1"/>
    </source>
</evidence>
<feature type="transmembrane region" description="Helical" evidence="1">
    <location>
        <begin position="69"/>
        <end position="86"/>
    </location>
</feature>
<evidence type="ECO:0000256" key="1">
    <source>
        <dbReference type="SAM" id="Phobius"/>
    </source>
</evidence>
<name>A0A067QF08_9AGAM</name>
<keyword evidence="1" id="KW-1133">Transmembrane helix</keyword>